<evidence type="ECO:0000313" key="2">
    <source>
        <dbReference type="EMBL" id="ETO99862.1"/>
    </source>
</evidence>
<dbReference type="Proteomes" id="UP000018958">
    <property type="component" value="Unassembled WGS sequence"/>
</dbReference>
<dbReference type="InterPro" id="IPR001173">
    <property type="entry name" value="Glyco_trans_2-like"/>
</dbReference>
<dbReference type="SUPFAM" id="SSF53448">
    <property type="entry name" value="Nucleotide-diphospho-sugar transferases"/>
    <property type="match status" value="1"/>
</dbReference>
<feature type="domain" description="Glycosyltransferase 2-like" evidence="1">
    <location>
        <begin position="17"/>
        <end position="125"/>
    </location>
</feature>
<dbReference type="AlphaFoldDB" id="W2VQC8"/>
<name>W2VQC8_PHYNI</name>
<dbReference type="PANTHER" id="PTHR22916:SF3">
    <property type="entry name" value="UDP-GLCNAC:BETAGAL BETA-1,3-N-ACETYLGLUCOSAMINYLTRANSFERASE-LIKE PROTEIN 1"/>
    <property type="match status" value="1"/>
</dbReference>
<evidence type="ECO:0000313" key="3">
    <source>
        <dbReference type="Proteomes" id="UP000018958"/>
    </source>
</evidence>
<gene>
    <name evidence="2" type="ORF">F441_22714</name>
</gene>
<sequence length="227" mass="24838">MRGARRPLPEETMVRLSICIPTYNRAVELRPLLDTIVAQTGHGLDVEIVISDNASTDNTPAVVAEYAAVGVNIVYSRLEQNRGFDRNILNAVASATGDFCWLFGSDDIFEASAFARIERVVATHPTLTGISVGSRGYTHDLSKRAFVHDHISTDFAIDTVLIGRAQIIGTIGAWLGYMSSIVVRRSGWEAALAAAPIEPYLKGYVHTYLIAKMLSEESIWLCVPDTL</sequence>
<dbReference type="GO" id="GO:0016758">
    <property type="term" value="F:hexosyltransferase activity"/>
    <property type="evidence" value="ECO:0007669"/>
    <property type="project" value="UniProtKB-ARBA"/>
</dbReference>
<dbReference type="EMBL" id="ANIX01004984">
    <property type="protein sequence ID" value="ETO99862.1"/>
    <property type="molecule type" value="Genomic_DNA"/>
</dbReference>
<dbReference type="InterPro" id="IPR029044">
    <property type="entry name" value="Nucleotide-diphossugar_trans"/>
</dbReference>
<organism evidence="2 3">
    <name type="scientific">Phytophthora nicotianae CJ01A1</name>
    <dbReference type="NCBI Taxonomy" id="1317063"/>
    <lineage>
        <taxon>Eukaryota</taxon>
        <taxon>Sar</taxon>
        <taxon>Stramenopiles</taxon>
        <taxon>Oomycota</taxon>
        <taxon>Peronosporomycetes</taxon>
        <taxon>Peronosporales</taxon>
        <taxon>Peronosporaceae</taxon>
        <taxon>Phytophthora</taxon>
    </lineage>
</organism>
<feature type="non-terminal residue" evidence="2">
    <location>
        <position position="227"/>
    </location>
</feature>
<dbReference type="Gene3D" id="3.90.550.10">
    <property type="entry name" value="Spore Coat Polysaccharide Biosynthesis Protein SpsA, Chain A"/>
    <property type="match status" value="1"/>
</dbReference>
<reference evidence="2 3" key="1">
    <citation type="submission" date="2013-11" db="EMBL/GenBank/DDBJ databases">
        <title>The Genome Sequence of Phytophthora parasitica CJ01A1.</title>
        <authorList>
            <consortium name="The Broad Institute Genomics Platform"/>
            <person name="Russ C."/>
            <person name="Tyler B."/>
            <person name="Panabieres F."/>
            <person name="Shan W."/>
            <person name="Tripathy S."/>
            <person name="Grunwald N."/>
            <person name="Machado M."/>
            <person name="Johnson C.S."/>
            <person name="Walker B."/>
            <person name="Young S.K."/>
            <person name="Zeng Q."/>
            <person name="Gargeya S."/>
            <person name="Fitzgerald M."/>
            <person name="Haas B."/>
            <person name="Abouelleil A."/>
            <person name="Allen A.W."/>
            <person name="Alvarado L."/>
            <person name="Arachchi H.M."/>
            <person name="Berlin A.M."/>
            <person name="Chapman S.B."/>
            <person name="Gainer-Dewar J."/>
            <person name="Goldberg J."/>
            <person name="Griggs A."/>
            <person name="Gujja S."/>
            <person name="Hansen M."/>
            <person name="Howarth C."/>
            <person name="Imamovic A."/>
            <person name="Ireland A."/>
            <person name="Larimer J."/>
            <person name="McCowan C."/>
            <person name="Murphy C."/>
            <person name="Pearson M."/>
            <person name="Poon T.W."/>
            <person name="Priest M."/>
            <person name="Roberts A."/>
            <person name="Saif S."/>
            <person name="Shea T."/>
            <person name="Sisk P."/>
            <person name="Sykes S."/>
            <person name="Wortman J."/>
            <person name="Nusbaum C."/>
            <person name="Birren B."/>
        </authorList>
    </citation>
    <scope>NUCLEOTIDE SEQUENCE [LARGE SCALE GENOMIC DNA]</scope>
    <source>
        <strain evidence="2 3">CJ01A1</strain>
    </source>
</reference>
<dbReference type="PANTHER" id="PTHR22916">
    <property type="entry name" value="GLYCOSYLTRANSFERASE"/>
    <property type="match status" value="1"/>
</dbReference>
<dbReference type="CDD" id="cd00761">
    <property type="entry name" value="Glyco_tranf_GTA_type"/>
    <property type="match status" value="1"/>
</dbReference>
<dbReference type="Pfam" id="PF00535">
    <property type="entry name" value="Glycos_transf_2"/>
    <property type="match status" value="1"/>
</dbReference>
<protein>
    <recommendedName>
        <fullName evidence="1">Glycosyltransferase 2-like domain-containing protein</fullName>
    </recommendedName>
</protein>
<proteinExistence type="predicted"/>
<evidence type="ECO:0000259" key="1">
    <source>
        <dbReference type="Pfam" id="PF00535"/>
    </source>
</evidence>
<comment type="caution">
    <text evidence="2">The sequence shown here is derived from an EMBL/GenBank/DDBJ whole genome shotgun (WGS) entry which is preliminary data.</text>
</comment>
<accession>W2VQC8</accession>